<gene>
    <name evidence="2" type="ORF">V5N11_026830</name>
</gene>
<evidence type="ECO:0000313" key="3">
    <source>
        <dbReference type="Proteomes" id="UP001558713"/>
    </source>
</evidence>
<dbReference type="SUPFAM" id="SSF49870">
    <property type="entry name" value="Osmotin, thaumatin-like protein"/>
    <property type="match status" value="1"/>
</dbReference>
<dbReference type="PROSITE" id="PS51367">
    <property type="entry name" value="THAUMATIN_2"/>
    <property type="match status" value="1"/>
</dbReference>
<name>A0ABD0ZBP0_CARAN</name>
<dbReference type="Pfam" id="PF00314">
    <property type="entry name" value="Thaumatin"/>
    <property type="match status" value="1"/>
</dbReference>
<evidence type="ECO:0000256" key="1">
    <source>
        <dbReference type="SAM" id="SignalP"/>
    </source>
</evidence>
<evidence type="ECO:0000313" key="2">
    <source>
        <dbReference type="EMBL" id="KAL1192110.1"/>
    </source>
</evidence>
<dbReference type="InterPro" id="IPR037176">
    <property type="entry name" value="Osmotin/thaumatin-like_sf"/>
</dbReference>
<keyword evidence="1" id="KW-0732">Signal</keyword>
<dbReference type="SMART" id="SM00205">
    <property type="entry name" value="THN"/>
    <property type="match status" value="1"/>
</dbReference>
<accession>A0ABD0ZBP0</accession>
<keyword evidence="3" id="KW-1185">Reference proteome</keyword>
<dbReference type="EMBL" id="JBANAX010000832">
    <property type="protein sequence ID" value="KAL1192110.1"/>
    <property type="molecule type" value="Genomic_DNA"/>
</dbReference>
<dbReference type="InterPro" id="IPR001938">
    <property type="entry name" value="Thaumatin"/>
</dbReference>
<feature type="signal peptide" evidence="1">
    <location>
        <begin position="1"/>
        <end position="22"/>
    </location>
</feature>
<dbReference type="Gene3D" id="2.60.110.10">
    <property type="entry name" value="Thaumatin"/>
    <property type="match status" value="1"/>
</dbReference>
<protein>
    <submittedName>
        <fullName evidence="2">PR5-like receptor kinase</fullName>
    </submittedName>
</protein>
<proteinExistence type="predicted"/>
<dbReference type="AlphaFoldDB" id="A0ABD0ZBP0"/>
<organism evidence="2 3">
    <name type="scientific">Cardamine amara subsp. amara</name>
    <dbReference type="NCBI Taxonomy" id="228776"/>
    <lineage>
        <taxon>Eukaryota</taxon>
        <taxon>Viridiplantae</taxon>
        <taxon>Streptophyta</taxon>
        <taxon>Embryophyta</taxon>
        <taxon>Tracheophyta</taxon>
        <taxon>Spermatophyta</taxon>
        <taxon>Magnoliopsida</taxon>
        <taxon>eudicotyledons</taxon>
        <taxon>Gunneridae</taxon>
        <taxon>Pentapetalae</taxon>
        <taxon>rosids</taxon>
        <taxon>malvids</taxon>
        <taxon>Brassicales</taxon>
        <taxon>Brassicaceae</taxon>
        <taxon>Cardamineae</taxon>
        <taxon>Cardamine</taxon>
    </lineage>
</organism>
<reference evidence="2 3" key="1">
    <citation type="submission" date="2024-04" db="EMBL/GenBank/DDBJ databases">
        <title>Genome assembly C_amara_ONT_v2.</title>
        <authorList>
            <person name="Yant L."/>
            <person name="Moore C."/>
            <person name="Slenker M."/>
        </authorList>
    </citation>
    <scope>NUCLEOTIDE SEQUENCE [LARGE SCALE GENOMIC DNA]</scope>
    <source>
        <tissue evidence="2">Leaf</tissue>
    </source>
</reference>
<dbReference type="Proteomes" id="UP001558713">
    <property type="component" value="Unassembled WGS sequence"/>
</dbReference>
<comment type="caution">
    <text evidence="2">The sequence shown here is derived from an EMBL/GenBank/DDBJ whole genome shotgun (WGS) entry which is preliminary data.</text>
</comment>
<feature type="chain" id="PRO_5044873591" evidence="1">
    <location>
        <begin position="23"/>
        <end position="134"/>
    </location>
</feature>
<sequence>MVEGLPFMFLLVSHLFVSGVTSKTITIENQCNYNVWPGIQTSTTVPLSTGFLLKTGKKRVINVPPSWQGRFWGRSHCSTNSTGQFGRSRLLQPKPRGRLQPWVERGPTRWTVWRDMRRHQLRYRLSRRDVSEGA</sequence>
<dbReference type="PANTHER" id="PTHR31048">
    <property type="entry name" value="OS03G0233200 PROTEIN"/>
    <property type="match status" value="1"/>
</dbReference>